<gene>
    <name evidence="2" type="ORF">BGAL_0277g00140</name>
</gene>
<dbReference type="Proteomes" id="UP000308671">
    <property type="component" value="Unassembled WGS sequence"/>
</dbReference>
<organism evidence="2 3">
    <name type="scientific">Botrytis galanthina</name>
    <dbReference type="NCBI Taxonomy" id="278940"/>
    <lineage>
        <taxon>Eukaryota</taxon>
        <taxon>Fungi</taxon>
        <taxon>Dikarya</taxon>
        <taxon>Ascomycota</taxon>
        <taxon>Pezizomycotina</taxon>
        <taxon>Leotiomycetes</taxon>
        <taxon>Helotiales</taxon>
        <taxon>Sclerotiniaceae</taxon>
        <taxon>Botrytis</taxon>
    </lineage>
</organism>
<accession>A0A4S8QUA7</accession>
<dbReference type="EMBL" id="PQXL01000277">
    <property type="protein sequence ID" value="THV47961.1"/>
    <property type="molecule type" value="Genomic_DNA"/>
</dbReference>
<comment type="caution">
    <text evidence="2">The sequence shown here is derived from an EMBL/GenBank/DDBJ whole genome shotgun (WGS) entry which is preliminary data.</text>
</comment>
<evidence type="ECO:0000313" key="2">
    <source>
        <dbReference type="EMBL" id="THV47961.1"/>
    </source>
</evidence>
<evidence type="ECO:0000256" key="1">
    <source>
        <dbReference type="SAM" id="MobiDB-lite"/>
    </source>
</evidence>
<feature type="region of interest" description="Disordered" evidence="1">
    <location>
        <begin position="28"/>
        <end position="57"/>
    </location>
</feature>
<feature type="compositionally biased region" description="Polar residues" evidence="1">
    <location>
        <begin position="28"/>
        <end position="39"/>
    </location>
</feature>
<name>A0A4S8QUA7_9HELO</name>
<reference evidence="2 3" key="1">
    <citation type="submission" date="2017-12" db="EMBL/GenBank/DDBJ databases">
        <title>Comparative genomics of Botrytis spp.</title>
        <authorList>
            <person name="Valero-Jimenez C.A."/>
            <person name="Tapia P."/>
            <person name="Veloso J."/>
            <person name="Silva-Moreno E."/>
            <person name="Staats M."/>
            <person name="Valdes J.H."/>
            <person name="Van Kan J.A.L."/>
        </authorList>
    </citation>
    <scope>NUCLEOTIDE SEQUENCE [LARGE SCALE GENOMIC DNA]</scope>
    <source>
        <strain evidence="2 3">MUCL435</strain>
    </source>
</reference>
<proteinExistence type="predicted"/>
<evidence type="ECO:0000313" key="3">
    <source>
        <dbReference type="Proteomes" id="UP000308671"/>
    </source>
</evidence>
<dbReference type="AlphaFoldDB" id="A0A4S8QUA7"/>
<keyword evidence="3" id="KW-1185">Reference proteome</keyword>
<protein>
    <submittedName>
        <fullName evidence="2">Uncharacterized protein</fullName>
    </submittedName>
</protein>
<sequence>MDSYDPEAWAIASIQNDSTTLSMQTIAKNQNSGSKNMQPNRHVPIFRPYTSPSLGEAETRVDQIQVLRTIEKIDNGGAGKSKMVGSSAVLQENTLRVISIAVEGSWKHRIDIDVGERPIKSM</sequence>
<dbReference type="OrthoDB" id="3536285at2759"/>